<feature type="domain" description="AAA+ ATPase" evidence="4">
    <location>
        <begin position="342"/>
        <end position="486"/>
    </location>
</feature>
<dbReference type="Pfam" id="PF13538">
    <property type="entry name" value="UvrD_C_2"/>
    <property type="match status" value="1"/>
</dbReference>
<dbReference type="GO" id="GO:0017116">
    <property type="term" value="F:single-stranded DNA helicase activity"/>
    <property type="evidence" value="ECO:0007669"/>
    <property type="project" value="TreeGrafter"/>
</dbReference>
<protein>
    <recommendedName>
        <fullName evidence="3">ATP-dependent RecD2 DNA helicase</fullName>
        <ecNumber evidence="3">5.6.2.3</ecNumber>
    </recommendedName>
    <alternativeName>
        <fullName evidence="3">DNA 5'-3' helicase subunit RecD2</fullName>
    </alternativeName>
</protein>
<dbReference type="InterPro" id="IPR055446">
    <property type="entry name" value="RecD2_N_OB"/>
</dbReference>
<dbReference type="GO" id="GO:0043139">
    <property type="term" value="F:5'-3' DNA helicase activity"/>
    <property type="evidence" value="ECO:0007669"/>
    <property type="project" value="UniProtKB-UniRule"/>
</dbReference>
<evidence type="ECO:0000313" key="5">
    <source>
        <dbReference type="EMBL" id="SFG64648.1"/>
    </source>
</evidence>
<evidence type="ECO:0000256" key="3">
    <source>
        <dbReference type="HAMAP-Rule" id="MF_01488"/>
    </source>
</evidence>
<comment type="catalytic activity">
    <reaction evidence="3">
        <text>ATP + H2O = ADP + phosphate + H(+)</text>
        <dbReference type="Rhea" id="RHEA:13065"/>
        <dbReference type="ChEBI" id="CHEBI:15377"/>
        <dbReference type="ChEBI" id="CHEBI:15378"/>
        <dbReference type="ChEBI" id="CHEBI:30616"/>
        <dbReference type="ChEBI" id="CHEBI:43474"/>
        <dbReference type="ChEBI" id="CHEBI:456216"/>
        <dbReference type="EC" id="5.6.2.3"/>
    </reaction>
</comment>
<dbReference type="GO" id="GO:0016887">
    <property type="term" value="F:ATP hydrolysis activity"/>
    <property type="evidence" value="ECO:0007669"/>
    <property type="project" value="RHEA"/>
</dbReference>
<keyword evidence="3" id="KW-0413">Isomerase</keyword>
<comment type="function">
    <text evidence="3">DNA-dependent ATPase and ATP-dependent 5'-3' DNA helicase. Has no activity on blunt DNA or DNA with 3'-overhangs, requires at least 10 bases of 5'-ssDNA for helicase activity.</text>
</comment>
<dbReference type="HAMAP" id="MF_01488">
    <property type="entry name" value="RecD2"/>
    <property type="match status" value="1"/>
</dbReference>
<dbReference type="Gene3D" id="1.10.150.20">
    <property type="entry name" value="5' to 3' exonuclease, C-terminal subdomain"/>
    <property type="match status" value="1"/>
</dbReference>
<dbReference type="Pfam" id="PF14520">
    <property type="entry name" value="HHH_5"/>
    <property type="match status" value="1"/>
</dbReference>
<dbReference type="GO" id="GO:0003677">
    <property type="term" value="F:DNA binding"/>
    <property type="evidence" value="ECO:0007669"/>
    <property type="project" value="UniProtKB-UniRule"/>
</dbReference>
<dbReference type="InterPro" id="IPR010994">
    <property type="entry name" value="RuvA_2-like"/>
</dbReference>
<dbReference type="AlphaFoldDB" id="A0A1I2TIE5"/>
<dbReference type="InterPro" id="IPR027417">
    <property type="entry name" value="P-loop_NTPase"/>
</dbReference>
<dbReference type="CDD" id="cd17933">
    <property type="entry name" value="DEXSc_RecD-like"/>
    <property type="match status" value="1"/>
</dbReference>
<dbReference type="Gene3D" id="2.30.30.940">
    <property type="match status" value="1"/>
</dbReference>
<evidence type="ECO:0000256" key="1">
    <source>
        <dbReference type="ARBA" id="ARBA00022741"/>
    </source>
</evidence>
<accession>A0A1I2TIE5</accession>
<dbReference type="GO" id="GO:0005524">
    <property type="term" value="F:ATP binding"/>
    <property type="evidence" value="ECO:0007669"/>
    <property type="project" value="UniProtKB-UniRule"/>
</dbReference>
<dbReference type="SMART" id="SM00382">
    <property type="entry name" value="AAA"/>
    <property type="match status" value="1"/>
</dbReference>
<dbReference type="InterPro" id="IPR027785">
    <property type="entry name" value="UvrD-like_helicase_C"/>
</dbReference>
<dbReference type="GO" id="GO:0009338">
    <property type="term" value="C:exodeoxyribonuclease V complex"/>
    <property type="evidence" value="ECO:0007669"/>
    <property type="project" value="TreeGrafter"/>
</dbReference>
<evidence type="ECO:0000256" key="2">
    <source>
        <dbReference type="ARBA" id="ARBA00022840"/>
    </source>
</evidence>
<dbReference type="Pfam" id="PF14490">
    <property type="entry name" value="HHH_RecD2"/>
    <property type="match status" value="1"/>
</dbReference>
<dbReference type="SUPFAM" id="SSF52540">
    <property type="entry name" value="P-loop containing nucleoside triphosphate hydrolases"/>
    <property type="match status" value="2"/>
</dbReference>
<gene>
    <name evidence="3" type="primary">recD2</name>
    <name evidence="5" type="ORF">SAMN05660649_02278</name>
</gene>
<keyword evidence="2 3" id="KW-0067">ATP-binding</keyword>
<keyword evidence="1 3" id="KW-0547">Nucleotide-binding</keyword>
<dbReference type="PANTHER" id="PTHR43788:SF6">
    <property type="entry name" value="DNA HELICASE B"/>
    <property type="match status" value="1"/>
</dbReference>
<dbReference type="EC" id="5.6.2.3" evidence="3"/>
<dbReference type="CDD" id="cd18809">
    <property type="entry name" value="SF1_C_RecD"/>
    <property type="match status" value="1"/>
</dbReference>
<evidence type="ECO:0000313" key="6">
    <source>
        <dbReference type="Proteomes" id="UP000199337"/>
    </source>
</evidence>
<dbReference type="InterPro" id="IPR006345">
    <property type="entry name" value="RecD2"/>
</dbReference>
<keyword evidence="3" id="KW-0238">DNA-binding</keyword>
<dbReference type="Pfam" id="PF13245">
    <property type="entry name" value="AAA_19"/>
    <property type="match status" value="1"/>
</dbReference>
<dbReference type="SUPFAM" id="SSF47781">
    <property type="entry name" value="RuvA domain 2-like"/>
    <property type="match status" value="1"/>
</dbReference>
<feature type="binding site" evidence="3">
    <location>
        <begin position="353"/>
        <end position="357"/>
    </location>
    <ligand>
        <name>ATP</name>
        <dbReference type="ChEBI" id="CHEBI:30616"/>
    </ligand>
</feature>
<name>A0A1I2TIE5_9FIRM</name>
<dbReference type="Proteomes" id="UP000199337">
    <property type="component" value="Unassembled WGS sequence"/>
</dbReference>
<keyword evidence="3" id="KW-0378">Hydrolase</keyword>
<comment type="similarity">
    <text evidence="3">Belongs to the RecD family. RecD2 subfamily.</text>
</comment>
<evidence type="ECO:0000259" key="4">
    <source>
        <dbReference type="SMART" id="SM00382"/>
    </source>
</evidence>
<sequence>MQIIYGYLERITYYSEETSFTVARLQEKGKTGLTTIVGNMTGINPGESLRLTGKWVNNAKFGEQFQVEKYETVVPATVNGIEKYLGSGLIKGIGPVMAKRIVKVFGLNTLDVIENSPHDLSRVEGIGSKRIDMIARAWLDQKEVKEIMLFLQSHGVSAGYSAKIFKEYGSDSIEIVKNNPYRLAADIYGIGFITADHIAQNMGIDPNSVLRVKEGIIYVLNETTNEGHVFFPYEPLVAKASEMLKVDRDVVVQAIALLFEEKRVILEDMNDLKEGFTPNNKAVYLVPFYVAETGAAARLLKLIAEQPVIRSIDTNKAITWVEEKLQTKLAEKQIEAINLSVKHKVLVITGGPGTGKTTIIKAIMRVFMALQLKVLMAAPTGRAAKRMQEATGFDARTIHRLLEYAPRRGGFQKNQDYPLDADVIIVDEASMIDIILMHHLLKAVPTHATLILVGDINQLPSVGPGSVLRDIIDSGKFKVVELTEIFRQAGQSRIVVNAHLVNQGRFPDISLPSGELTDFYFIEGEEPLNVLHKILMLCGERIPKRFGFHPVDDIQVLTPMHRGELGVANLNAKLQELLNPGEGGITRGQRRYKVNDKVMQLINNYDKEVFNGDVGKIIAIDRENQELKVNFDGRVATYEFSELDELVTAYAVSIHKSQGSEYRSVIIPVTTQHFMMLQRNLIYTAITRGKALVVLVGSRRALAMAVKNNKPLNRYTSLKDRL</sequence>
<dbReference type="STRING" id="341036.SAMN05660649_02278"/>
<dbReference type="RefSeq" id="WP_092471486.1">
    <property type="nucleotide sequence ID" value="NZ_FOOX01000007.1"/>
</dbReference>
<reference evidence="6" key="1">
    <citation type="submission" date="2016-10" db="EMBL/GenBank/DDBJ databases">
        <authorList>
            <person name="Varghese N."/>
            <person name="Submissions S."/>
        </authorList>
    </citation>
    <scope>NUCLEOTIDE SEQUENCE [LARGE SCALE GENOMIC DNA]</scope>
    <source>
        <strain evidence="6">DSM 17038</strain>
    </source>
</reference>
<dbReference type="OrthoDB" id="9803432at2"/>
<keyword evidence="6" id="KW-1185">Reference proteome</keyword>
<dbReference type="Gene3D" id="3.40.50.300">
    <property type="entry name" value="P-loop containing nucleotide triphosphate hydrolases"/>
    <property type="match status" value="2"/>
</dbReference>
<dbReference type="Pfam" id="PF23139">
    <property type="entry name" value="OB_YrrC"/>
    <property type="match status" value="1"/>
</dbReference>
<dbReference type="Pfam" id="PF18335">
    <property type="entry name" value="SH3_13"/>
    <property type="match status" value="1"/>
</dbReference>
<dbReference type="InterPro" id="IPR003593">
    <property type="entry name" value="AAA+_ATPase"/>
</dbReference>
<keyword evidence="3" id="KW-0347">Helicase</keyword>
<dbReference type="EMBL" id="FOOX01000007">
    <property type="protein sequence ID" value="SFG64648.1"/>
    <property type="molecule type" value="Genomic_DNA"/>
</dbReference>
<organism evidence="5 6">
    <name type="scientific">Desulfotruncus arcticus DSM 17038</name>
    <dbReference type="NCBI Taxonomy" id="1121424"/>
    <lineage>
        <taxon>Bacteria</taxon>
        <taxon>Bacillati</taxon>
        <taxon>Bacillota</taxon>
        <taxon>Clostridia</taxon>
        <taxon>Eubacteriales</taxon>
        <taxon>Desulfallaceae</taxon>
        <taxon>Desulfotruncus</taxon>
    </lineage>
</organism>
<dbReference type="InterPro" id="IPR050534">
    <property type="entry name" value="Coronavir_polyprotein_1ab"/>
</dbReference>
<dbReference type="InterPro" id="IPR041451">
    <property type="entry name" value="RecD2_SH13"/>
</dbReference>
<dbReference type="Gene3D" id="1.10.10.2220">
    <property type="match status" value="1"/>
</dbReference>
<proteinExistence type="inferred from homology"/>
<dbReference type="PANTHER" id="PTHR43788">
    <property type="entry name" value="DNA2/NAM7 HELICASE FAMILY MEMBER"/>
    <property type="match status" value="1"/>
</dbReference>
<dbReference type="InterPro" id="IPR029493">
    <property type="entry name" value="RecD2-like_HHH"/>
</dbReference>
<dbReference type="GO" id="GO:0006310">
    <property type="term" value="P:DNA recombination"/>
    <property type="evidence" value="ECO:0007669"/>
    <property type="project" value="InterPro"/>
</dbReference>
<dbReference type="NCBIfam" id="TIGR01448">
    <property type="entry name" value="recD_rel"/>
    <property type="match status" value="1"/>
</dbReference>